<dbReference type="GO" id="GO:0016747">
    <property type="term" value="F:acyltransferase activity, transferring groups other than amino-acyl groups"/>
    <property type="evidence" value="ECO:0007669"/>
    <property type="project" value="InterPro"/>
</dbReference>
<evidence type="ECO:0000259" key="3">
    <source>
        <dbReference type="PROSITE" id="PS51186"/>
    </source>
</evidence>
<protein>
    <recommendedName>
        <fullName evidence="3">N-acetyltransferase domain-containing protein</fullName>
    </recommendedName>
</protein>
<organism evidence="4 5">
    <name type="scientific">Nonlabens agnitus</name>
    <dbReference type="NCBI Taxonomy" id="870484"/>
    <lineage>
        <taxon>Bacteria</taxon>
        <taxon>Pseudomonadati</taxon>
        <taxon>Bacteroidota</taxon>
        <taxon>Flavobacteriia</taxon>
        <taxon>Flavobacteriales</taxon>
        <taxon>Flavobacteriaceae</taxon>
        <taxon>Nonlabens</taxon>
    </lineage>
</organism>
<keyword evidence="2" id="KW-0012">Acyltransferase</keyword>
<feature type="domain" description="N-acetyltransferase" evidence="3">
    <location>
        <begin position="23"/>
        <end position="182"/>
    </location>
</feature>
<evidence type="ECO:0000313" key="5">
    <source>
        <dbReference type="Proteomes" id="UP000239532"/>
    </source>
</evidence>
<name>A0A2S9WSE8_9FLAO</name>
<evidence type="ECO:0000256" key="2">
    <source>
        <dbReference type="ARBA" id="ARBA00023315"/>
    </source>
</evidence>
<dbReference type="InterPro" id="IPR050680">
    <property type="entry name" value="YpeA/RimI_acetyltransf"/>
</dbReference>
<comment type="caution">
    <text evidence="4">The sequence shown here is derived from an EMBL/GenBank/DDBJ whole genome shotgun (WGS) entry which is preliminary data.</text>
</comment>
<dbReference type="CDD" id="cd04301">
    <property type="entry name" value="NAT_SF"/>
    <property type="match status" value="1"/>
</dbReference>
<dbReference type="AlphaFoldDB" id="A0A2S9WSE8"/>
<gene>
    <name evidence="4" type="ORF">BST86_04500</name>
</gene>
<dbReference type="InterPro" id="IPR016181">
    <property type="entry name" value="Acyl_CoA_acyltransferase"/>
</dbReference>
<dbReference type="PROSITE" id="PS51186">
    <property type="entry name" value="GNAT"/>
    <property type="match status" value="1"/>
</dbReference>
<dbReference type="SUPFAM" id="SSF55729">
    <property type="entry name" value="Acyl-CoA N-acyltransferases (Nat)"/>
    <property type="match status" value="1"/>
</dbReference>
<evidence type="ECO:0000256" key="1">
    <source>
        <dbReference type="ARBA" id="ARBA00022679"/>
    </source>
</evidence>
<sequence length="182" mass="21602">MKREALQLNEDIKLLPIAIDEQERLRRMMHLIYKPVYQHLWQDNGEAYVESQYNRDQVMSELSLENARYYFVEYKGEVMGMLRYLFDCPFPDSHYHNVTKLHRIYLDPATHGSGIGALLVNYVVQQATLAGQKSVWLECMDTQEPAIKFYTKMGFYTERRFQLDSPTMKPEFRGMLLMKKDL</sequence>
<keyword evidence="1" id="KW-0808">Transferase</keyword>
<dbReference type="Proteomes" id="UP000239532">
    <property type="component" value="Unassembled WGS sequence"/>
</dbReference>
<reference evidence="4 5" key="1">
    <citation type="submission" date="2016-11" db="EMBL/GenBank/DDBJ databases">
        <title>Trade-off between light-utilization and light-protection in marine flavobacteria.</title>
        <authorList>
            <person name="Kumagai Y."/>
        </authorList>
    </citation>
    <scope>NUCLEOTIDE SEQUENCE [LARGE SCALE GENOMIC DNA]</scope>
    <source>
        <strain evidence="4 5">JCM 17109</strain>
    </source>
</reference>
<dbReference type="InterPro" id="IPR000182">
    <property type="entry name" value="GNAT_dom"/>
</dbReference>
<evidence type="ECO:0000313" key="4">
    <source>
        <dbReference type="EMBL" id="PRP66402.1"/>
    </source>
</evidence>
<dbReference type="OrthoDB" id="9800604at2"/>
<accession>A0A2S9WSE8</accession>
<dbReference type="EMBL" id="MQUC01000003">
    <property type="protein sequence ID" value="PRP66402.1"/>
    <property type="molecule type" value="Genomic_DNA"/>
</dbReference>
<proteinExistence type="predicted"/>
<keyword evidence="5" id="KW-1185">Reference proteome</keyword>
<dbReference type="Pfam" id="PF00583">
    <property type="entry name" value="Acetyltransf_1"/>
    <property type="match status" value="1"/>
</dbReference>
<dbReference type="RefSeq" id="WP_105982239.1">
    <property type="nucleotide sequence ID" value="NZ_MQUC01000003.1"/>
</dbReference>
<dbReference type="Gene3D" id="3.40.630.30">
    <property type="match status" value="1"/>
</dbReference>
<dbReference type="PANTHER" id="PTHR43420">
    <property type="entry name" value="ACETYLTRANSFERASE"/>
    <property type="match status" value="1"/>
</dbReference>